<reference evidence="2 3" key="1">
    <citation type="submission" date="2019-05" db="EMBL/GenBank/DDBJ databases">
        <title>Another draft genome of Portunus trituberculatus and its Hox gene families provides insights of decapod evolution.</title>
        <authorList>
            <person name="Jeong J.-H."/>
            <person name="Song I."/>
            <person name="Kim S."/>
            <person name="Choi T."/>
            <person name="Kim D."/>
            <person name="Ryu S."/>
            <person name="Kim W."/>
        </authorList>
    </citation>
    <scope>NUCLEOTIDE SEQUENCE [LARGE SCALE GENOMIC DNA]</scope>
    <source>
        <tissue evidence="2">Muscle</tissue>
    </source>
</reference>
<evidence type="ECO:0000256" key="1">
    <source>
        <dbReference type="SAM" id="MobiDB-lite"/>
    </source>
</evidence>
<accession>A0A5B7ICC2</accession>
<protein>
    <submittedName>
        <fullName evidence="2">Uncharacterized protein</fullName>
    </submittedName>
</protein>
<keyword evidence="3" id="KW-1185">Reference proteome</keyword>
<gene>
    <name evidence="2" type="ORF">E2C01_074524</name>
</gene>
<name>A0A5B7ICC2_PORTR</name>
<dbReference type="AlphaFoldDB" id="A0A5B7ICC2"/>
<evidence type="ECO:0000313" key="3">
    <source>
        <dbReference type="Proteomes" id="UP000324222"/>
    </source>
</evidence>
<comment type="caution">
    <text evidence="2">The sequence shown here is derived from an EMBL/GenBank/DDBJ whole genome shotgun (WGS) entry which is preliminary data.</text>
</comment>
<organism evidence="2 3">
    <name type="scientific">Portunus trituberculatus</name>
    <name type="common">Swimming crab</name>
    <name type="synonym">Neptunus trituberculatus</name>
    <dbReference type="NCBI Taxonomy" id="210409"/>
    <lineage>
        <taxon>Eukaryota</taxon>
        <taxon>Metazoa</taxon>
        <taxon>Ecdysozoa</taxon>
        <taxon>Arthropoda</taxon>
        <taxon>Crustacea</taxon>
        <taxon>Multicrustacea</taxon>
        <taxon>Malacostraca</taxon>
        <taxon>Eumalacostraca</taxon>
        <taxon>Eucarida</taxon>
        <taxon>Decapoda</taxon>
        <taxon>Pleocyemata</taxon>
        <taxon>Brachyura</taxon>
        <taxon>Eubrachyura</taxon>
        <taxon>Portunoidea</taxon>
        <taxon>Portunidae</taxon>
        <taxon>Portuninae</taxon>
        <taxon>Portunus</taxon>
    </lineage>
</organism>
<dbReference type="Proteomes" id="UP000324222">
    <property type="component" value="Unassembled WGS sequence"/>
</dbReference>
<proteinExistence type="predicted"/>
<sequence>MRGNERELTLNIVAEEGKGVPHKSHMSSESFYGSLASEGHRRGWNPRRSCDVQPLGSSKCLATDLSSLSSL</sequence>
<feature type="region of interest" description="Disordered" evidence="1">
    <location>
        <begin position="15"/>
        <end position="56"/>
    </location>
</feature>
<evidence type="ECO:0000313" key="2">
    <source>
        <dbReference type="EMBL" id="MPC79963.1"/>
    </source>
</evidence>
<dbReference type="EMBL" id="VSRR010052579">
    <property type="protein sequence ID" value="MPC79963.1"/>
    <property type="molecule type" value="Genomic_DNA"/>
</dbReference>